<dbReference type="OrthoDB" id="9814400at2"/>
<dbReference type="Pfam" id="PF02498">
    <property type="entry name" value="Bro-N"/>
    <property type="match status" value="1"/>
</dbReference>
<keyword evidence="4" id="KW-1185">Reference proteome</keyword>
<dbReference type="Proteomes" id="UP000291485">
    <property type="component" value="Unassembled WGS sequence"/>
</dbReference>
<organism evidence="3 4">
    <name type="scientific">Pedobacter frigidisoli</name>
    <dbReference type="NCBI Taxonomy" id="2530455"/>
    <lineage>
        <taxon>Bacteria</taxon>
        <taxon>Pseudomonadati</taxon>
        <taxon>Bacteroidota</taxon>
        <taxon>Sphingobacteriia</taxon>
        <taxon>Sphingobacteriales</taxon>
        <taxon>Sphingobacteriaceae</taxon>
        <taxon>Pedobacter</taxon>
    </lineage>
</organism>
<evidence type="ECO:0000256" key="1">
    <source>
        <dbReference type="SAM" id="MobiDB-lite"/>
    </source>
</evidence>
<feature type="region of interest" description="Disordered" evidence="1">
    <location>
        <begin position="241"/>
        <end position="278"/>
    </location>
</feature>
<dbReference type="RefSeq" id="WP_131561194.1">
    <property type="nucleotide sequence ID" value="NZ_SJSN01000015.1"/>
</dbReference>
<dbReference type="SMART" id="SM01040">
    <property type="entry name" value="Bro-N"/>
    <property type="match status" value="1"/>
</dbReference>
<feature type="domain" description="Bro-N" evidence="2">
    <location>
        <begin position="1"/>
        <end position="119"/>
    </location>
</feature>
<name>A0A4R0NVY4_9SPHI</name>
<accession>A0A4R0NVY4</accession>
<evidence type="ECO:0000313" key="3">
    <source>
        <dbReference type="EMBL" id="TCD04398.1"/>
    </source>
</evidence>
<evidence type="ECO:0000259" key="2">
    <source>
        <dbReference type="PROSITE" id="PS51750"/>
    </source>
</evidence>
<sequence>MNSLKLFEDRKVRSAWNEEENKWYFSIIDVIEVLTNSTRARKYWNALKSKLKSEGSELSHKLGQLKMSADDGKMRMTDVANTEQLLRLIQSIPSPKAEPFKQWLAQVGAERIAEIENPELAQARIRATYKAKGYSDGWIEKRIRGIIVRDELTNQWKQRGVKEGREYSILTAEISKATFGIIPSDYKKLKGLTKSTENLRDHMTDLELIFSMLGEASTTEIAKNRDAKGFEENHIAAKDGGSVAGKARKDLEQKSGKKIVSSQNFKQLNEKETGKNLE</sequence>
<dbReference type="PROSITE" id="PS51750">
    <property type="entry name" value="BRO_N"/>
    <property type="match status" value="1"/>
</dbReference>
<dbReference type="InterPro" id="IPR003497">
    <property type="entry name" value="BRO_N_domain"/>
</dbReference>
<dbReference type="EMBL" id="SJSN01000015">
    <property type="protein sequence ID" value="TCD04398.1"/>
    <property type="molecule type" value="Genomic_DNA"/>
</dbReference>
<feature type="compositionally biased region" description="Basic and acidic residues" evidence="1">
    <location>
        <begin position="268"/>
        <end position="278"/>
    </location>
</feature>
<gene>
    <name evidence="3" type="ORF">EZ449_17320</name>
</gene>
<evidence type="ECO:0000313" key="4">
    <source>
        <dbReference type="Proteomes" id="UP000291485"/>
    </source>
</evidence>
<proteinExistence type="predicted"/>
<comment type="caution">
    <text evidence="3">The sequence shown here is derived from an EMBL/GenBank/DDBJ whole genome shotgun (WGS) entry which is preliminary data.</text>
</comment>
<reference evidence="3 4" key="1">
    <citation type="submission" date="2019-02" db="EMBL/GenBank/DDBJ databases">
        <title>Pedobacter sp. RP-3-11 sp. nov., isolated from Arctic soil.</title>
        <authorList>
            <person name="Dahal R.H."/>
        </authorList>
    </citation>
    <scope>NUCLEOTIDE SEQUENCE [LARGE SCALE GENOMIC DNA]</scope>
    <source>
        <strain evidence="3 4">RP-3-11</strain>
    </source>
</reference>
<protein>
    <submittedName>
        <fullName evidence="3">Phage antirepressor protein</fullName>
    </submittedName>
</protein>
<dbReference type="AlphaFoldDB" id="A0A4R0NVY4"/>